<protein>
    <submittedName>
        <fullName evidence="2">5-bromo-4-chloroindolyl phosphate hydrolysis family protein</fullName>
    </submittedName>
</protein>
<feature type="transmembrane region" description="Helical" evidence="1">
    <location>
        <begin position="153"/>
        <end position="176"/>
    </location>
</feature>
<dbReference type="Pfam" id="PF10112">
    <property type="entry name" value="Halogen_Hydrol"/>
    <property type="match status" value="1"/>
</dbReference>
<reference evidence="2 3" key="1">
    <citation type="submission" date="2022-06" db="EMBL/GenBank/DDBJ databases">
        <title>Isolation of gut microbiota from human fecal samples.</title>
        <authorList>
            <person name="Pamer E.G."/>
            <person name="Barat B."/>
            <person name="Waligurski E."/>
            <person name="Medina S."/>
            <person name="Paddock L."/>
            <person name="Mostad J."/>
        </authorList>
    </citation>
    <scope>NUCLEOTIDE SEQUENCE [LARGE SCALE GENOMIC DNA]</scope>
    <source>
        <strain evidence="2 3">SL.3.17</strain>
    </source>
</reference>
<dbReference type="Proteomes" id="UP001524502">
    <property type="component" value="Unassembled WGS sequence"/>
</dbReference>
<keyword evidence="1" id="KW-1133">Transmembrane helix</keyword>
<proteinExistence type="predicted"/>
<organism evidence="2 3">
    <name type="scientific">Anaerovorax odorimutans</name>
    <dbReference type="NCBI Taxonomy" id="109327"/>
    <lineage>
        <taxon>Bacteria</taxon>
        <taxon>Bacillati</taxon>
        <taxon>Bacillota</taxon>
        <taxon>Clostridia</taxon>
        <taxon>Peptostreptococcales</taxon>
        <taxon>Anaerovoracaceae</taxon>
        <taxon>Anaerovorax</taxon>
    </lineage>
</organism>
<evidence type="ECO:0000313" key="3">
    <source>
        <dbReference type="Proteomes" id="UP001524502"/>
    </source>
</evidence>
<dbReference type="EMBL" id="JANFXK010000006">
    <property type="protein sequence ID" value="MCQ4636516.1"/>
    <property type="molecule type" value="Genomic_DNA"/>
</dbReference>
<comment type="caution">
    <text evidence="2">The sequence shown here is derived from an EMBL/GenBank/DDBJ whole genome shotgun (WGS) entry which is preliminary data.</text>
</comment>
<keyword evidence="3" id="KW-1185">Reference proteome</keyword>
<evidence type="ECO:0000313" key="2">
    <source>
        <dbReference type="EMBL" id="MCQ4636516.1"/>
    </source>
</evidence>
<dbReference type="InterPro" id="IPR018770">
    <property type="entry name" value="ChloroindolylP_hydrolase"/>
</dbReference>
<sequence length="429" mass="46317">MDLKDFTDLGNDIGRRVNDAINNMNFDQLNRDIRDKVDQAFYGGPTAGTGSSGFGGINGKLYRGPETDGPVKDSGPNASTAGSAADFRLYRENSGSPAMENAAGFPVLRKLPGRVSGVLMMVIGCALAGGCGIAAIVLGILSATMSSVGSVPAGILGAAAGGFAPLFLAGLVIAIVGTKKYGLTNRFKKYVSLMKGQAFCSIRDLAAKSGRSVKFVCRDLQKMIDKGFFPEGHIDDQKTCFIGTNELYRQYALARDSAAESAKAAAEREKEQRTAAASGETDAQLEQVIAEGQDYIKSIREANDAIYNPDISQKLYRMESIVKKIFAYVRENPEQVGQLRKFMSYYMPTTEKLVNAYREMDEQTIQGENITKAKGEIARTLDTINEAYEKLYDSMYVDVAMDVSSDIAVLKTLFAQEGLAGDEINGGKK</sequence>
<evidence type="ECO:0000256" key="1">
    <source>
        <dbReference type="SAM" id="Phobius"/>
    </source>
</evidence>
<feature type="transmembrane region" description="Helical" evidence="1">
    <location>
        <begin position="118"/>
        <end position="141"/>
    </location>
</feature>
<accession>A0ABT1RMU8</accession>
<name>A0ABT1RMU8_9FIRM</name>
<dbReference type="RefSeq" id="WP_256131711.1">
    <property type="nucleotide sequence ID" value="NZ_JANFXK010000006.1"/>
</dbReference>
<keyword evidence="1" id="KW-0812">Transmembrane</keyword>
<gene>
    <name evidence="2" type="ORF">NE619_07225</name>
</gene>
<keyword evidence="1" id="KW-0472">Membrane</keyword>